<dbReference type="EC" id="5.5.1.2" evidence="2"/>
<dbReference type="Gene3D" id="1.10.40.30">
    <property type="entry name" value="Fumarase/aspartase (C-terminal domain)"/>
    <property type="match status" value="1"/>
</dbReference>
<dbReference type="NCBIfam" id="NF006554">
    <property type="entry name" value="PRK09053.1"/>
    <property type="match status" value="1"/>
</dbReference>
<dbReference type="PANTHER" id="PTHR43172">
    <property type="entry name" value="ADENYLOSUCCINATE LYASE"/>
    <property type="match status" value="1"/>
</dbReference>
<dbReference type="PROSITE" id="PS00163">
    <property type="entry name" value="FUMARATE_LYASES"/>
    <property type="match status" value="1"/>
</dbReference>
<evidence type="ECO:0000256" key="1">
    <source>
        <dbReference type="ARBA" id="ARBA00034772"/>
    </source>
</evidence>
<dbReference type="Pfam" id="PF10397">
    <property type="entry name" value="ADSL_C"/>
    <property type="match status" value="1"/>
</dbReference>
<dbReference type="NCBIfam" id="TIGR02426">
    <property type="entry name" value="protocat_pcaB"/>
    <property type="match status" value="1"/>
</dbReference>
<dbReference type="OrthoDB" id="9768878at2"/>
<dbReference type="InterPro" id="IPR008948">
    <property type="entry name" value="L-Aspartase-like"/>
</dbReference>
<feature type="domain" description="Adenylosuccinate lyase C-terminal" evidence="3">
    <location>
        <begin position="361"/>
        <end position="440"/>
    </location>
</feature>
<keyword evidence="5" id="KW-1185">Reference proteome</keyword>
<name>A0A5E4SLC7_9BURK</name>
<dbReference type="PANTHER" id="PTHR43172:SF2">
    <property type="entry name" value="ADENYLOSUCCINATE LYASE C-TERMINAL DOMAIN-CONTAINING PROTEIN"/>
    <property type="match status" value="1"/>
</dbReference>
<organism evidence="4 5">
    <name type="scientific">Pandoraea terrae</name>
    <dbReference type="NCBI Taxonomy" id="1537710"/>
    <lineage>
        <taxon>Bacteria</taxon>
        <taxon>Pseudomonadati</taxon>
        <taxon>Pseudomonadota</taxon>
        <taxon>Betaproteobacteria</taxon>
        <taxon>Burkholderiales</taxon>
        <taxon>Burkholderiaceae</taxon>
        <taxon>Pandoraea</taxon>
    </lineage>
</organism>
<dbReference type="InterPro" id="IPR020557">
    <property type="entry name" value="Fumarate_lyase_CS"/>
</dbReference>
<dbReference type="InterPro" id="IPR019468">
    <property type="entry name" value="AdenyloSucc_lyase_C"/>
</dbReference>
<dbReference type="PRINTS" id="PR00145">
    <property type="entry name" value="ARGSUCLYASE"/>
</dbReference>
<dbReference type="EMBL" id="CABPRZ010000003">
    <property type="protein sequence ID" value="VVD75961.1"/>
    <property type="molecule type" value="Genomic_DNA"/>
</dbReference>
<dbReference type="Gene3D" id="1.20.200.10">
    <property type="entry name" value="Fumarase/aspartase (Central domain)"/>
    <property type="match status" value="1"/>
</dbReference>
<gene>
    <name evidence="4" type="ORF">PTE30175_00810</name>
</gene>
<dbReference type="InterPro" id="IPR012789">
    <property type="entry name" value="Protocat_PcaB-like"/>
</dbReference>
<dbReference type="GO" id="GO:0047472">
    <property type="term" value="F:3-carboxy-cis,cis-muconate cycloisomerase activity"/>
    <property type="evidence" value="ECO:0007669"/>
    <property type="project" value="UniProtKB-UniRule"/>
</dbReference>
<evidence type="ECO:0000313" key="4">
    <source>
        <dbReference type="EMBL" id="VVD75961.1"/>
    </source>
</evidence>
<dbReference type="AlphaFoldDB" id="A0A5E4SLC7"/>
<accession>A0A5E4SLC7</accession>
<dbReference type="SMART" id="SM00998">
    <property type="entry name" value="ADSL_C"/>
    <property type="match status" value="1"/>
</dbReference>
<dbReference type="CDD" id="cd01597">
    <property type="entry name" value="pCLME"/>
    <property type="match status" value="1"/>
</dbReference>
<dbReference type="Pfam" id="PF00206">
    <property type="entry name" value="Lyase_1"/>
    <property type="match status" value="1"/>
</dbReference>
<dbReference type="GO" id="GO:0016829">
    <property type="term" value="F:lyase activity"/>
    <property type="evidence" value="ECO:0007669"/>
    <property type="project" value="UniProtKB-ARBA"/>
</dbReference>
<protein>
    <recommendedName>
        <fullName evidence="2">3-carboxy-cis,cis-muconate cycloisomerase</fullName>
        <ecNumber evidence="2">5.5.1.2</ecNumber>
    </recommendedName>
</protein>
<reference evidence="4 5" key="1">
    <citation type="submission" date="2019-08" db="EMBL/GenBank/DDBJ databases">
        <authorList>
            <person name="Peeters C."/>
        </authorList>
    </citation>
    <scope>NUCLEOTIDE SEQUENCE [LARGE SCALE GENOMIC DNA]</scope>
    <source>
        <strain evidence="4 5">LMG 30175</strain>
    </source>
</reference>
<dbReference type="Proteomes" id="UP000414233">
    <property type="component" value="Unassembled WGS sequence"/>
</dbReference>
<evidence type="ECO:0000256" key="2">
    <source>
        <dbReference type="NCBIfam" id="TIGR02426"/>
    </source>
</evidence>
<dbReference type="InterPro" id="IPR022761">
    <property type="entry name" value="Fumarate_lyase_N"/>
</dbReference>
<keyword evidence="4" id="KW-0413">Isomerase</keyword>
<sequence length="454" mass="47339">MDLLDALLRDTACAARFTTTATLQGMLDFEAALAAAEAAVGVIPAAAAAPIAAACDASLIDREALRDAAGPAGNLAIPLVKQLTAQVKQRDEDAARFVHWGATSQDAIDTGLMLQLRGALDDLDADLSGLIAALVTAVRAHRDTVMVGRTWMQHALPITFGLKLAGTLDAVWRLHGQLGVIRAEVPCLQFGGAAGTLASLGDKGAAVSQRLAVRLGLNAPATPWHGQRDRIARVAAFAATLTGTLGKLARDVSLMAQTEISEVAEAGAPGRGGSSTMPHKRNPVGCAVILAAAQRTPHLVATIFSAMPQEHERGLGGWHAEWETLPDLLMLCGGALDASVALVEGLEVFPERMRANLGATRSLIMAEAVTMALGASIGRLEAHRIVETKCREAVATGRELLDVLRDDPMVTSALPGDALTRLFSPDNYLGAAGTFVDRVLAQVATPPVPLEDAS</sequence>
<dbReference type="GO" id="GO:0019619">
    <property type="term" value="P:3,4-dihydroxybenzoate catabolic process"/>
    <property type="evidence" value="ECO:0007669"/>
    <property type="project" value="InterPro"/>
</dbReference>
<evidence type="ECO:0000313" key="5">
    <source>
        <dbReference type="Proteomes" id="UP000414233"/>
    </source>
</evidence>
<dbReference type="PRINTS" id="PR00149">
    <property type="entry name" value="FUMRATELYASE"/>
</dbReference>
<dbReference type="SUPFAM" id="SSF48557">
    <property type="entry name" value="L-aspartase-like"/>
    <property type="match status" value="1"/>
</dbReference>
<proteinExistence type="inferred from homology"/>
<comment type="similarity">
    <text evidence="1">Belongs to the class-II fumarase/aspartase family.</text>
</comment>
<evidence type="ECO:0000259" key="3">
    <source>
        <dbReference type="SMART" id="SM00998"/>
    </source>
</evidence>
<dbReference type="InterPro" id="IPR000362">
    <property type="entry name" value="Fumarate_lyase_fam"/>
</dbReference>
<dbReference type="RefSeq" id="WP_150695783.1">
    <property type="nucleotide sequence ID" value="NZ_CABPRZ010000003.1"/>
</dbReference>